<evidence type="ECO:0000313" key="5">
    <source>
        <dbReference type="Proteomes" id="UP000076727"/>
    </source>
</evidence>
<evidence type="ECO:0000256" key="1">
    <source>
        <dbReference type="ARBA" id="ARBA00006484"/>
    </source>
</evidence>
<accession>A0A165N863</accession>
<dbReference type="PRINTS" id="PR00080">
    <property type="entry name" value="SDRFAMILY"/>
</dbReference>
<dbReference type="SUPFAM" id="SSF51735">
    <property type="entry name" value="NAD(P)-binding Rossmann-fold domains"/>
    <property type="match status" value="1"/>
</dbReference>
<evidence type="ECO:0000313" key="4">
    <source>
        <dbReference type="EMBL" id="KZT66643.1"/>
    </source>
</evidence>
<dbReference type="PRINTS" id="PR00081">
    <property type="entry name" value="GDHRDH"/>
</dbReference>
<sequence>MAGKVVIVTGCTKGGIGFALCEEFAIQRCTVYATARRTEAMEGFKDPNISQLRLDVTSDEDVAEVVKTVLEREGNIDILVNNAGGPCSGPLAEIDLARAQKTFDTNVFSVLRLTQAVFPHMASKRSGTIVNIGSLASDTPSPWGGIYGATKAALIRLSEILYMEVAPFNIHVVHISPGGVRTNFGVTAISLLSLREDSFYKPWFDSMVELIDRTQGPESLTPEQFAQKVVRQIVKPNPPRYMTLGYGARVFAILQWFPRAFICWLMWRMVAGRVKAA</sequence>
<protein>
    <submittedName>
        <fullName evidence="4">NAD(P)-binding protein</fullName>
    </submittedName>
</protein>
<keyword evidence="2" id="KW-0560">Oxidoreductase</keyword>
<dbReference type="Pfam" id="PF00106">
    <property type="entry name" value="adh_short"/>
    <property type="match status" value="1"/>
</dbReference>
<dbReference type="Proteomes" id="UP000076727">
    <property type="component" value="Unassembled WGS sequence"/>
</dbReference>
<dbReference type="InterPro" id="IPR036291">
    <property type="entry name" value="NAD(P)-bd_dom_sf"/>
</dbReference>
<organism evidence="4 5">
    <name type="scientific">Daedalea quercina L-15889</name>
    <dbReference type="NCBI Taxonomy" id="1314783"/>
    <lineage>
        <taxon>Eukaryota</taxon>
        <taxon>Fungi</taxon>
        <taxon>Dikarya</taxon>
        <taxon>Basidiomycota</taxon>
        <taxon>Agaricomycotina</taxon>
        <taxon>Agaricomycetes</taxon>
        <taxon>Polyporales</taxon>
        <taxon>Fomitopsis</taxon>
    </lineage>
</organism>
<dbReference type="OrthoDB" id="2102561at2759"/>
<dbReference type="EMBL" id="KV429086">
    <property type="protein sequence ID" value="KZT66643.1"/>
    <property type="molecule type" value="Genomic_DNA"/>
</dbReference>
<evidence type="ECO:0000256" key="3">
    <source>
        <dbReference type="RuleBase" id="RU000363"/>
    </source>
</evidence>
<evidence type="ECO:0000256" key="2">
    <source>
        <dbReference type="ARBA" id="ARBA00023002"/>
    </source>
</evidence>
<name>A0A165N863_9APHY</name>
<keyword evidence="5" id="KW-1185">Reference proteome</keyword>
<reference evidence="4 5" key="1">
    <citation type="journal article" date="2016" name="Mol. Biol. Evol.">
        <title>Comparative Genomics of Early-Diverging Mushroom-Forming Fungi Provides Insights into the Origins of Lignocellulose Decay Capabilities.</title>
        <authorList>
            <person name="Nagy L.G."/>
            <person name="Riley R."/>
            <person name="Tritt A."/>
            <person name="Adam C."/>
            <person name="Daum C."/>
            <person name="Floudas D."/>
            <person name="Sun H."/>
            <person name="Yadav J.S."/>
            <person name="Pangilinan J."/>
            <person name="Larsson K.H."/>
            <person name="Matsuura K."/>
            <person name="Barry K."/>
            <person name="Labutti K."/>
            <person name="Kuo R."/>
            <person name="Ohm R.A."/>
            <person name="Bhattacharya S.S."/>
            <person name="Shirouzu T."/>
            <person name="Yoshinaga Y."/>
            <person name="Martin F.M."/>
            <person name="Grigoriev I.V."/>
            <person name="Hibbett D.S."/>
        </authorList>
    </citation>
    <scope>NUCLEOTIDE SEQUENCE [LARGE SCALE GENOMIC DNA]</scope>
    <source>
        <strain evidence="4 5">L-15889</strain>
    </source>
</reference>
<dbReference type="CDD" id="cd05374">
    <property type="entry name" value="17beta-HSD-like_SDR_c"/>
    <property type="match status" value="1"/>
</dbReference>
<dbReference type="STRING" id="1314783.A0A165N863"/>
<gene>
    <name evidence="4" type="ORF">DAEQUDRAFT_746495</name>
</gene>
<dbReference type="Gene3D" id="3.40.50.720">
    <property type="entry name" value="NAD(P)-binding Rossmann-like Domain"/>
    <property type="match status" value="1"/>
</dbReference>
<dbReference type="GO" id="GO:0005783">
    <property type="term" value="C:endoplasmic reticulum"/>
    <property type="evidence" value="ECO:0007669"/>
    <property type="project" value="TreeGrafter"/>
</dbReference>
<dbReference type="PANTHER" id="PTHR44169:SF6">
    <property type="entry name" value="NADPH-DEPENDENT 1-ACYLDIHYDROXYACETONE PHOSPHATE REDUCTASE"/>
    <property type="match status" value="1"/>
</dbReference>
<dbReference type="AlphaFoldDB" id="A0A165N863"/>
<dbReference type="PANTHER" id="PTHR44169">
    <property type="entry name" value="NADPH-DEPENDENT 1-ACYLDIHYDROXYACETONE PHOSPHATE REDUCTASE"/>
    <property type="match status" value="1"/>
</dbReference>
<dbReference type="FunFam" id="3.40.50.720:FF:000261">
    <property type="entry name" value="NADPH-dependent 1-acyldihydroxyacetone phosphate reductase"/>
    <property type="match status" value="1"/>
</dbReference>
<proteinExistence type="inferred from homology"/>
<dbReference type="InterPro" id="IPR002347">
    <property type="entry name" value="SDR_fam"/>
</dbReference>
<comment type="similarity">
    <text evidence="1 3">Belongs to the short-chain dehydrogenases/reductases (SDR) family.</text>
</comment>
<dbReference type="GO" id="GO:0016491">
    <property type="term" value="F:oxidoreductase activity"/>
    <property type="evidence" value="ECO:0007669"/>
    <property type="project" value="UniProtKB-KW"/>
</dbReference>